<dbReference type="Proteomes" id="UP000194003">
    <property type="component" value="Unassembled WGS sequence"/>
</dbReference>
<evidence type="ECO:0000313" key="1">
    <source>
        <dbReference type="EMBL" id="OSM02086.1"/>
    </source>
</evidence>
<reference evidence="1 2" key="1">
    <citation type="journal article" date="2016" name="BMC Genomics">
        <title>Combined genomic and structural analyses of a cultured magnetotactic bacterium reveals its niche adaptation to a dynamic environment.</title>
        <authorList>
            <person name="Araujo A.C."/>
            <person name="Morillo V."/>
            <person name="Cypriano J."/>
            <person name="Teixeira L.C."/>
            <person name="Leao P."/>
            <person name="Lyra S."/>
            <person name="Almeida L.G."/>
            <person name="Bazylinski D.A."/>
            <person name="Vasconcellos A.T."/>
            <person name="Abreu F."/>
            <person name="Lins U."/>
        </authorList>
    </citation>
    <scope>NUCLEOTIDE SEQUENCE [LARGE SCALE GENOMIC DNA]</scope>
    <source>
        <strain evidence="1 2">IT-1</strain>
    </source>
</reference>
<dbReference type="InterPro" id="IPR038465">
    <property type="entry name" value="APS_reduc_Bsu_C_sf"/>
</dbReference>
<accession>A0A1Y2K379</accession>
<comment type="caution">
    <text evidence="1">The sequence shown here is derived from an EMBL/GenBank/DDBJ whole genome shotgun (WGS) entry which is preliminary data.</text>
</comment>
<protein>
    <submittedName>
        <fullName evidence="1">Uncharacterized protein</fullName>
    </submittedName>
</protein>
<organism evidence="1 2">
    <name type="scientific">Magnetofaba australis IT-1</name>
    <dbReference type="NCBI Taxonomy" id="1434232"/>
    <lineage>
        <taxon>Bacteria</taxon>
        <taxon>Pseudomonadati</taxon>
        <taxon>Pseudomonadota</taxon>
        <taxon>Magnetococcia</taxon>
        <taxon>Magnetococcales</taxon>
        <taxon>Magnetococcaceae</taxon>
        <taxon>Magnetofaba</taxon>
    </lineage>
</organism>
<proteinExistence type="predicted"/>
<dbReference type="STRING" id="1434232.MAIT1_02172"/>
<sequence>MQLRNGVNKQFTYPTRTIAEGAIAPYAGKPQADLSKIDQAGFFTTVGKLPTP</sequence>
<keyword evidence="2" id="KW-1185">Reference proteome</keyword>
<dbReference type="AlphaFoldDB" id="A0A1Y2K379"/>
<evidence type="ECO:0000313" key="2">
    <source>
        <dbReference type="Proteomes" id="UP000194003"/>
    </source>
</evidence>
<name>A0A1Y2K379_9PROT</name>
<dbReference type="Gene3D" id="6.20.260.10">
    <property type="entry name" value="Adenylylsulphate reductase, beta subunit, C-terminal domain"/>
    <property type="match status" value="1"/>
</dbReference>
<dbReference type="EMBL" id="LVJN01000020">
    <property type="protein sequence ID" value="OSM02086.1"/>
    <property type="molecule type" value="Genomic_DNA"/>
</dbReference>
<gene>
    <name evidence="1" type="ORF">MAIT1_02172</name>
</gene>